<organism evidence="1 2">
    <name type="scientific">Parasedimentitalea denitrificans</name>
    <dbReference type="NCBI Taxonomy" id="2211118"/>
    <lineage>
        <taxon>Bacteria</taxon>
        <taxon>Pseudomonadati</taxon>
        <taxon>Pseudomonadota</taxon>
        <taxon>Alphaproteobacteria</taxon>
        <taxon>Rhodobacterales</taxon>
        <taxon>Paracoccaceae</taxon>
        <taxon>Parasedimentitalea</taxon>
    </lineage>
</organism>
<dbReference type="EMBL" id="QHLQ01000028">
    <property type="protein sequence ID" value="NIZ63127.1"/>
    <property type="molecule type" value="Genomic_DNA"/>
</dbReference>
<accession>A0ABX0WBX2</accession>
<dbReference type="Proteomes" id="UP001429564">
    <property type="component" value="Unassembled WGS sequence"/>
</dbReference>
<comment type="caution">
    <text evidence="1">The sequence shown here is derived from an EMBL/GenBank/DDBJ whole genome shotgun (WGS) entry which is preliminary data.</text>
</comment>
<keyword evidence="2" id="KW-1185">Reference proteome</keyword>
<evidence type="ECO:0000313" key="2">
    <source>
        <dbReference type="Proteomes" id="UP001429564"/>
    </source>
</evidence>
<evidence type="ECO:0000313" key="1">
    <source>
        <dbReference type="EMBL" id="NIZ63127.1"/>
    </source>
</evidence>
<sequence>MHICLDWDTEQRAQTEDGTPLGKYRGDVMKKATNAVILAAVVLTFRSSMGFSSDRNLASLDAHFAIGSNKNDLLEFLSKNDFKVSILENGVWTSNGRLSTTP</sequence>
<gene>
    <name evidence="1" type="ORF">DL239_19360</name>
</gene>
<name>A0ABX0WBX2_9RHOB</name>
<protein>
    <submittedName>
        <fullName evidence="1">Uncharacterized protein</fullName>
    </submittedName>
</protein>
<reference evidence="1 2" key="1">
    <citation type="submission" date="2018-05" db="EMBL/GenBank/DDBJ databases">
        <authorList>
            <person name="Zhang Y.-J."/>
        </authorList>
    </citation>
    <scope>NUCLEOTIDE SEQUENCE [LARGE SCALE GENOMIC DNA]</scope>
    <source>
        <strain evidence="1 2">CY04</strain>
    </source>
</reference>
<proteinExistence type="predicted"/>